<gene>
    <name evidence="2" type="ORF">BB558_003958</name>
</gene>
<dbReference type="Proteomes" id="UP000245591">
    <property type="component" value="Unassembled WGS sequence"/>
</dbReference>
<dbReference type="EMBL" id="MBFU01000366">
    <property type="protein sequence ID" value="PWA00012.1"/>
    <property type="molecule type" value="Genomic_DNA"/>
</dbReference>
<keyword evidence="3" id="KW-1185">Reference proteome</keyword>
<protein>
    <submittedName>
        <fullName evidence="2">Uncharacterized protein</fullName>
    </submittedName>
</protein>
<feature type="region of interest" description="Disordered" evidence="1">
    <location>
        <begin position="61"/>
        <end position="88"/>
    </location>
</feature>
<name>A0A2U1J4L1_SMIAN</name>
<comment type="caution">
    <text evidence="2">The sequence shown here is derived from an EMBL/GenBank/DDBJ whole genome shotgun (WGS) entry which is preliminary data.</text>
</comment>
<evidence type="ECO:0000313" key="3">
    <source>
        <dbReference type="Proteomes" id="UP000245591"/>
    </source>
</evidence>
<evidence type="ECO:0000256" key="1">
    <source>
        <dbReference type="SAM" id="MobiDB-lite"/>
    </source>
</evidence>
<reference evidence="2 3" key="1">
    <citation type="journal article" date="2018" name="MBio">
        <title>Comparative Genomics Reveals the Core Gene Toolbox for the Fungus-Insect Symbiosis.</title>
        <authorList>
            <person name="Wang Y."/>
            <person name="Stata M."/>
            <person name="Wang W."/>
            <person name="Stajich J.E."/>
            <person name="White M.M."/>
            <person name="Moncalvo J.M."/>
        </authorList>
    </citation>
    <scope>NUCLEOTIDE SEQUENCE [LARGE SCALE GENOMIC DNA]</scope>
    <source>
        <strain evidence="2 3">AUS-126-30</strain>
    </source>
</reference>
<evidence type="ECO:0000313" key="2">
    <source>
        <dbReference type="EMBL" id="PWA00012.1"/>
    </source>
</evidence>
<accession>A0A2U1J4L1</accession>
<feature type="compositionally biased region" description="Low complexity" evidence="1">
    <location>
        <begin position="61"/>
        <end position="77"/>
    </location>
</feature>
<dbReference type="AlphaFoldDB" id="A0A2U1J4L1"/>
<proteinExistence type="predicted"/>
<organism evidence="2 3">
    <name type="scientific">Smittium angustum</name>
    <dbReference type="NCBI Taxonomy" id="133377"/>
    <lineage>
        <taxon>Eukaryota</taxon>
        <taxon>Fungi</taxon>
        <taxon>Fungi incertae sedis</taxon>
        <taxon>Zoopagomycota</taxon>
        <taxon>Kickxellomycotina</taxon>
        <taxon>Harpellomycetes</taxon>
        <taxon>Harpellales</taxon>
        <taxon>Legeriomycetaceae</taxon>
        <taxon>Smittium</taxon>
    </lineage>
</organism>
<sequence>MAFDNQKQQILYKITIKNSYILWKAYFSSSRNKNKQMSHSEFFKKLASQMVQVTAQQLYNRSTRNSRNSLSTSFNNSPSPRRQSLFMNHKIKKTTRESVYKNGGKDYYKGHVEYVVLRVKEQ</sequence>